<sequence>MYSPINEKLEKSRQDVYRLHKNNSALSVLKKELKELEENETKLKERFDQENRDLEKLQQKNILSLFYTVFGRLESKTKEKQKEVLAAKLHYDQCLFNLEDVRTQIREIEADNEKYTGSEAEYQSLYAEKEKLLRLDNGPAAQKIMKLEECIEDNKNNLREIEEAVIAGENVLVSLRKALNSLDSASDWGVFDMFAGGLVTTAIKHSKIDDATSEVEEAQHRLRLFNAELADVQIVNEICFETGGFLKFADFFFDGLIVDWFMQERIHESAHSIENVKKQVLETMNKLDELKNTENKIISELEEEMKKIIHHT</sequence>
<protein>
    <submittedName>
        <fullName evidence="2">Uncharacterized protein</fullName>
    </submittedName>
</protein>
<feature type="coiled-coil region" evidence="1">
    <location>
        <begin position="19"/>
        <end position="60"/>
    </location>
</feature>
<accession>A0A484F6G6</accession>
<feature type="coiled-coil region" evidence="1">
    <location>
        <begin position="273"/>
        <end position="307"/>
    </location>
</feature>
<gene>
    <name evidence="2" type="ORF">C7391_0460</name>
</gene>
<keyword evidence="3" id="KW-1185">Reference proteome</keyword>
<comment type="caution">
    <text evidence="2">The sequence shown here is derived from an EMBL/GenBank/DDBJ whole genome shotgun (WGS) entry which is preliminary data.</text>
</comment>
<evidence type="ECO:0000313" key="3">
    <source>
        <dbReference type="Proteomes" id="UP000294855"/>
    </source>
</evidence>
<reference evidence="2 3" key="1">
    <citation type="submission" date="2019-03" db="EMBL/GenBank/DDBJ databases">
        <title>Genomic Encyclopedia of Type Strains, Phase IV (KMG-IV): sequencing the most valuable type-strain genomes for metagenomic binning, comparative biology and taxonomic classification.</title>
        <authorList>
            <person name="Goeker M."/>
        </authorList>
    </citation>
    <scope>NUCLEOTIDE SEQUENCE [LARGE SCALE GENOMIC DNA]</scope>
    <source>
        <strain evidence="2 3">DSM 13328</strain>
    </source>
</reference>
<name>A0A484F6G6_9EURY</name>
<dbReference type="AlphaFoldDB" id="A0A484F6G6"/>
<organism evidence="2 3">
    <name type="scientific">Methanimicrococcus blatticola</name>
    <dbReference type="NCBI Taxonomy" id="91560"/>
    <lineage>
        <taxon>Archaea</taxon>
        <taxon>Methanobacteriati</taxon>
        <taxon>Methanobacteriota</taxon>
        <taxon>Stenosarchaea group</taxon>
        <taxon>Methanomicrobia</taxon>
        <taxon>Methanosarcinales</taxon>
        <taxon>Methanosarcinaceae</taxon>
        <taxon>Methanimicrococcus</taxon>
    </lineage>
</organism>
<proteinExistence type="predicted"/>
<dbReference type="OrthoDB" id="375190at2157"/>
<dbReference type="Proteomes" id="UP000294855">
    <property type="component" value="Unassembled WGS sequence"/>
</dbReference>
<evidence type="ECO:0000256" key="1">
    <source>
        <dbReference type="SAM" id="Coils"/>
    </source>
</evidence>
<evidence type="ECO:0000313" key="2">
    <source>
        <dbReference type="EMBL" id="TDQ70122.1"/>
    </source>
</evidence>
<dbReference type="RefSeq" id="WP_133516942.1">
    <property type="nucleotide sequence ID" value="NZ_JAHDUW010000005.1"/>
</dbReference>
<dbReference type="EMBL" id="SNYS01000006">
    <property type="protein sequence ID" value="TDQ70122.1"/>
    <property type="molecule type" value="Genomic_DNA"/>
</dbReference>
<keyword evidence="1" id="KW-0175">Coiled coil</keyword>